<reference evidence="4" key="1">
    <citation type="journal article" date="2005" name="PLoS Biol.">
        <title>New insights into metabolic properties of marine bacteria encoding proteorhodopsins.</title>
        <authorList>
            <person name="Sabehi G."/>
            <person name="Loy A."/>
            <person name="Jung K.H."/>
            <person name="Partha R."/>
            <person name="Spudich J.L."/>
            <person name="Isaacson T."/>
            <person name="Hirschberg J."/>
            <person name="Wagner M."/>
            <person name="Beja O."/>
        </authorList>
    </citation>
    <scope>NUCLEOTIDE SEQUENCE</scope>
</reference>
<proteinExistence type="inferred from homology"/>
<dbReference type="PANTHER" id="PTHR33376">
    <property type="match status" value="1"/>
</dbReference>
<dbReference type="GO" id="GO:0055085">
    <property type="term" value="P:transmembrane transport"/>
    <property type="evidence" value="ECO:0007669"/>
    <property type="project" value="InterPro"/>
</dbReference>
<evidence type="ECO:0000256" key="1">
    <source>
        <dbReference type="ARBA" id="ARBA00009023"/>
    </source>
</evidence>
<keyword evidence="2" id="KW-0813">Transport</keyword>
<protein>
    <submittedName>
        <fullName evidence="4">Uncharacterized protein</fullName>
    </submittedName>
</protein>
<dbReference type="EMBL" id="DQ065755">
    <property type="protein sequence ID" value="AAY68337.1"/>
    <property type="molecule type" value="Genomic_DNA"/>
</dbReference>
<sequence>MKKFQIIFAGYGPEHTSFSKSLKIMGNKIVKQFPDLVDVQYVYNVMDLGYKSEDILWMTDQGILTVTYQSTSYLTDDVPELGFVDLPFLFRDNAHARSAMDGKLGQYLTNKIEDRKNYKILGYLENGFRQISNSSHMIKKPDDMKGMKIRVLPSEVHSRFFELLGALPMRMDLTQAISDIQNGALDAQENPYTNTTTYGVHQYHKQHTVSNHFYISRAIMCNRTQFYDWPEQLKQAIIASAEEAIHWQRNQIETDVKEAEKLILDAAGQIHSLTVEETALFKEKIAPLYNDAREQFGDIPFNLLENN</sequence>
<evidence type="ECO:0000313" key="4">
    <source>
        <dbReference type="EMBL" id="AAY68337.1"/>
    </source>
</evidence>
<accession>Q4PNG2</accession>
<evidence type="ECO:0000256" key="2">
    <source>
        <dbReference type="ARBA" id="ARBA00022448"/>
    </source>
</evidence>
<dbReference type="PANTHER" id="PTHR33376:SF7">
    <property type="entry name" value="C4-DICARBOXYLATE-BINDING PROTEIN DCTB"/>
    <property type="match status" value="1"/>
</dbReference>
<keyword evidence="3" id="KW-0732">Signal</keyword>
<name>Q4PNG2_UNCMB</name>
<dbReference type="Gene3D" id="3.40.190.170">
    <property type="entry name" value="Bacterial extracellular solute-binding protein, family 7"/>
    <property type="match status" value="1"/>
</dbReference>
<dbReference type="AlphaFoldDB" id="Q4PNG2"/>
<evidence type="ECO:0000256" key="3">
    <source>
        <dbReference type="ARBA" id="ARBA00022729"/>
    </source>
</evidence>
<dbReference type="NCBIfam" id="NF037995">
    <property type="entry name" value="TRAP_S1"/>
    <property type="match status" value="1"/>
</dbReference>
<comment type="similarity">
    <text evidence="1">Belongs to the bacterial solute-binding protein 7 family.</text>
</comment>
<organism evidence="4">
    <name type="scientific">Uncultured marine bacterium 66A03</name>
    <dbReference type="NCBI Taxonomy" id="331677"/>
    <lineage>
        <taxon>Bacteria</taxon>
        <taxon>environmental samples</taxon>
    </lineage>
</organism>
<dbReference type="CDD" id="cd13603">
    <property type="entry name" value="PBP2_TRAP_Siap_TeaA_like"/>
    <property type="match status" value="1"/>
</dbReference>
<dbReference type="Pfam" id="PF03480">
    <property type="entry name" value="DctP"/>
    <property type="match status" value="1"/>
</dbReference>
<dbReference type="InterPro" id="IPR018389">
    <property type="entry name" value="DctP_fam"/>
</dbReference>
<dbReference type="InterPro" id="IPR038404">
    <property type="entry name" value="TRAP_DctP_sf"/>
</dbReference>